<accession>A0A9D4GK04</accession>
<evidence type="ECO:0000313" key="2">
    <source>
        <dbReference type="Proteomes" id="UP000828390"/>
    </source>
</evidence>
<organism evidence="1 2">
    <name type="scientific">Dreissena polymorpha</name>
    <name type="common">Zebra mussel</name>
    <name type="synonym">Mytilus polymorpha</name>
    <dbReference type="NCBI Taxonomy" id="45954"/>
    <lineage>
        <taxon>Eukaryota</taxon>
        <taxon>Metazoa</taxon>
        <taxon>Spiralia</taxon>
        <taxon>Lophotrochozoa</taxon>
        <taxon>Mollusca</taxon>
        <taxon>Bivalvia</taxon>
        <taxon>Autobranchia</taxon>
        <taxon>Heteroconchia</taxon>
        <taxon>Euheterodonta</taxon>
        <taxon>Imparidentia</taxon>
        <taxon>Neoheterodontei</taxon>
        <taxon>Myida</taxon>
        <taxon>Dreissenoidea</taxon>
        <taxon>Dreissenidae</taxon>
        <taxon>Dreissena</taxon>
    </lineage>
</organism>
<proteinExistence type="predicted"/>
<dbReference type="Proteomes" id="UP000828390">
    <property type="component" value="Unassembled WGS sequence"/>
</dbReference>
<reference evidence="1" key="2">
    <citation type="submission" date="2020-11" db="EMBL/GenBank/DDBJ databases">
        <authorList>
            <person name="McCartney M.A."/>
            <person name="Auch B."/>
            <person name="Kono T."/>
            <person name="Mallez S."/>
            <person name="Becker A."/>
            <person name="Gohl D.M."/>
            <person name="Silverstein K.A.T."/>
            <person name="Koren S."/>
            <person name="Bechman K.B."/>
            <person name="Herman A."/>
            <person name="Abrahante J.E."/>
            <person name="Garbe J."/>
        </authorList>
    </citation>
    <scope>NUCLEOTIDE SEQUENCE</scope>
    <source>
        <strain evidence="1">Duluth1</strain>
        <tissue evidence="1">Whole animal</tissue>
    </source>
</reference>
<gene>
    <name evidence="1" type="ORF">DPMN_117996</name>
</gene>
<reference evidence="1" key="1">
    <citation type="journal article" date="2019" name="bioRxiv">
        <title>The Genome of the Zebra Mussel, Dreissena polymorpha: A Resource for Invasive Species Research.</title>
        <authorList>
            <person name="McCartney M.A."/>
            <person name="Auch B."/>
            <person name="Kono T."/>
            <person name="Mallez S."/>
            <person name="Zhang Y."/>
            <person name="Obille A."/>
            <person name="Becker A."/>
            <person name="Abrahante J.E."/>
            <person name="Garbe J."/>
            <person name="Badalamenti J.P."/>
            <person name="Herman A."/>
            <person name="Mangelson H."/>
            <person name="Liachko I."/>
            <person name="Sullivan S."/>
            <person name="Sone E.D."/>
            <person name="Koren S."/>
            <person name="Silverstein K.A.T."/>
            <person name="Beckman K.B."/>
            <person name="Gohl D.M."/>
        </authorList>
    </citation>
    <scope>NUCLEOTIDE SEQUENCE</scope>
    <source>
        <strain evidence="1">Duluth1</strain>
        <tissue evidence="1">Whole animal</tissue>
    </source>
</reference>
<dbReference type="EMBL" id="JAIWYP010000005">
    <property type="protein sequence ID" value="KAH3816480.1"/>
    <property type="molecule type" value="Genomic_DNA"/>
</dbReference>
<dbReference type="AlphaFoldDB" id="A0A9D4GK04"/>
<evidence type="ECO:0000313" key="1">
    <source>
        <dbReference type="EMBL" id="KAH3816480.1"/>
    </source>
</evidence>
<evidence type="ECO:0008006" key="3">
    <source>
        <dbReference type="Google" id="ProtNLM"/>
    </source>
</evidence>
<comment type="caution">
    <text evidence="1">The sequence shown here is derived from an EMBL/GenBank/DDBJ whole genome shotgun (WGS) entry which is preliminary data.</text>
</comment>
<protein>
    <recommendedName>
        <fullName evidence="3">DDE-1 domain-containing protein</fullName>
    </recommendedName>
</protein>
<sequence length="168" mass="19543">MWNIDDTCLVMEHHPGKVVCLKWQTVNSVTSARCKKSHHHYCRSKIPPFYIFPCQRWRKDLLNDSSPKSNVTVPESFWSNSDVFLHFMKNHFKHHVPCNGPEPVIILFDGYISHINLTLDEWEEQNNIVFFSPSSHIACHPASGCVMFRPLQERLLQRVPGIHEAAPR</sequence>
<name>A0A9D4GK04_DREPO</name>
<keyword evidence="2" id="KW-1185">Reference proteome</keyword>